<dbReference type="Pfam" id="PF00193">
    <property type="entry name" value="Xlink"/>
    <property type="match status" value="2"/>
</dbReference>
<keyword evidence="3" id="KW-0964">Secreted</keyword>
<dbReference type="SMART" id="SM00445">
    <property type="entry name" value="LINK"/>
    <property type="match status" value="2"/>
</dbReference>
<keyword evidence="10" id="KW-0373">Hyaluronic acid</keyword>
<dbReference type="InterPro" id="IPR050691">
    <property type="entry name" value="Hyaluronan_bind_Proteoglycan"/>
</dbReference>
<dbReference type="InterPro" id="IPR000538">
    <property type="entry name" value="Link_dom"/>
</dbReference>
<organism evidence="17 18">
    <name type="scientific">Ranitomeya imitator</name>
    <name type="common">mimic poison frog</name>
    <dbReference type="NCBI Taxonomy" id="111125"/>
    <lineage>
        <taxon>Eukaryota</taxon>
        <taxon>Metazoa</taxon>
        <taxon>Chordata</taxon>
        <taxon>Craniata</taxon>
        <taxon>Vertebrata</taxon>
        <taxon>Euteleostomi</taxon>
        <taxon>Amphibia</taxon>
        <taxon>Batrachia</taxon>
        <taxon>Anura</taxon>
        <taxon>Neobatrachia</taxon>
        <taxon>Hyloidea</taxon>
        <taxon>Dendrobatidae</taxon>
        <taxon>Dendrobatinae</taxon>
        <taxon>Ranitomeya</taxon>
    </lineage>
</organism>
<accession>A0ABN9L2Z4</accession>
<evidence type="ECO:0000256" key="14">
    <source>
        <dbReference type="SAM" id="MobiDB-lite"/>
    </source>
</evidence>
<evidence type="ECO:0000259" key="16">
    <source>
        <dbReference type="PROSITE" id="PS50963"/>
    </source>
</evidence>
<dbReference type="EMBL" id="CAUEEQ010006490">
    <property type="protein sequence ID" value="CAJ0930129.1"/>
    <property type="molecule type" value="Genomic_DNA"/>
</dbReference>
<dbReference type="InterPro" id="IPR003599">
    <property type="entry name" value="Ig_sub"/>
</dbReference>
<feature type="domain" description="Ig-like" evidence="15">
    <location>
        <begin position="1"/>
        <end position="135"/>
    </location>
</feature>
<evidence type="ECO:0000256" key="9">
    <source>
        <dbReference type="ARBA" id="ARBA00023180"/>
    </source>
</evidence>
<evidence type="ECO:0000256" key="2">
    <source>
        <dbReference type="ARBA" id="ARBA00006838"/>
    </source>
</evidence>
<evidence type="ECO:0000256" key="8">
    <source>
        <dbReference type="ARBA" id="ARBA00023157"/>
    </source>
</evidence>
<dbReference type="SMART" id="SM00409">
    <property type="entry name" value="IG"/>
    <property type="match status" value="1"/>
</dbReference>
<evidence type="ECO:0000256" key="7">
    <source>
        <dbReference type="ARBA" id="ARBA00022974"/>
    </source>
</evidence>
<feature type="region of interest" description="Disordered" evidence="14">
    <location>
        <begin position="675"/>
        <end position="699"/>
    </location>
</feature>
<keyword evidence="5" id="KW-0732">Signal</keyword>
<feature type="domain" description="Link" evidence="16">
    <location>
        <begin position="237"/>
        <end position="334"/>
    </location>
</feature>
<feature type="disulfide bond" evidence="13">
    <location>
        <begin position="183"/>
        <end position="204"/>
    </location>
</feature>
<feature type="domain" description="Link" evidence="16">
    <location>
        <begin position="137"/>
        <end position="232"/>
    </location>
</feature>
<dbReference type="SUPFAM" id="SSF48726">
    <property type="entry name" value="Immunoglobulin"/>
    <property type="match status" value="1"/>
</dbReference>
<dbReference type="PROSITE" id="PS50963">
    <property type="entry name" value="LINK_2"/>
    <property type="match status" value="2"/>
</dbReference>
<feature type="region of interest" description="Disordered" evidence="14">
    <location>
        <begin position="531"/>
        <end position="568"/>
    </location>
</feature>
<feature type="compositionally biased region" description="Basic and acidic residues" evidence="14">
    <location>
        <begin position="538"/>
        <end position="553"/>
    </location>
</feature>
<keyword evidence="4" id="KW-0272">Extracellular matrix</keyword>
<evidence type="ECO:0000256" key="3">
    <source>
        <dbReference type="ARBA" id="ARBA00022525"/>
    </source>
</evidence>
<dbReference type="PROSITE" id="PS01241">
    <property type="entry name" value="LINK_1"/>
    <property type="match status" value="1"/>
</dbReference>
<dbReference type="Proteomes" id="UP001176940">
    <property type="component" value="Unassembled WGS sequence"/>
</dbReference>
<dbReference type="InterPro" id="IPR016186">
    <property type="entry name" value="C-type_lectin-like/link_sf"/>
</dbReference>
<dbReference type="InterPro" id="IPR013106">
    <property type="entry name" value="Ig_V-set"/>
</dbReference>
<dbReference type="PROSITE" id="PS00290">
    <property type="entry name" value="IG_MHC"/>
    <property type="match status" value="1"/>
</dbReference>
<dbReference type="Gene3D" id="2.60.40.10">
    <property type="entry name" value="Immunoglobulins"/>
    <property type="match status" value="1"/>
</dbReference>
<dbReference type="CDD" id="cd03517">
    <property type="entry name" value="Link_domain_CSPGs_modules_1_3"/>
    <property type="match status" value="1"/>
</dbReference>
<dbReference type="PANTHER" id="PTHR22804:SF41">
    <property type="entry name" value="BREVICAN CORE PROTEIN"/>
    <property type="match status" value="1"/>
</dbReference>
<evidence type="ECO:0000259" key="15">
    <source>
        <dbReference type="PROSITE" id="PS50835"/>
    </source>
</evidence>
<evidence type="ECO:0000256" key="5">
    <source>
        <dbReference type="ARBA" id="ARBA00022729"/>
    </source>
</evidence>
<protein>
    <recommendedName>
        <fullName evidence="12">Brevican core protein</fullName>
    </recommendedName>
</protein>
<evidence type="ECO:0000256" key="11">
    <source>
        <dbReference type="ARBA" id="ARBA00023319"/>
    </source>
</evidence>
<dbReference type="PRINTS" id="PR01265">
    <property type="entry name" value="LINKMODULE"/>
</dbReference>
<gene>
    <name evidence="17" type="ORF">RIMI_LOCUS4122189</name>
</gene>
<comment type="subcellular location">
    <subcellularLocation>
        <location evidence="1">Secreted</location>
        <location evidence="1">Extracellular space</location>
        <location evidence="1">Extracellular matrix</location>
    </subcellularLocation>
</comment>
<keyword evidence="8 13" id="KW-1015">Disulfide bond</keyword>
<dbReference type="PROSITE" id="PS50835">
    <property type="entry name" value="IG_LIKE"/>
    <property type="match status" value="1"/>
</dbReference>
<evidence type="ECO:0000256" key="10">
    <source>
        <dbReference type="ARBA" id="ARBA00023290"/>
    </source>
</evidence>
<comment type="caution">
    <text evidence="13">Lacks conserved residue(s) required for the propagation of feature annotation.</text>
</comment>
<sequence length="879" mass="96927">MFFSCLEDYQSLRVRIGNSTIKAALSGTLTIPCHITYHSEPEDVSTGRRAVLATPRVKWTFISNGKEVEILVARGHKVKISEVYKSRATLPEYSSSVYDATLVLRELISNDSGIYRCHVQHGIEDDYAMVEVKVKGVVFLYREGSNRYTYNFSMAQEACTRIKAHIATADQLLAAYHGGYEQCDAGWIADQTVRYPIQTPREGCYGDMDGFPGVRNYGVLDPDDMYDVYCYVEEPRGQVFLSLSSKKFTLEEAREHCSALDTEMATTGQLYAAWNEGLDQCNPGWLADGSVRYPIVNPREKCGGNSPGVKTIFQFRNQTGFPNSQAKYDVYCFKDQDIGPTHESFVPRDRDVITVTEGFEELKFPDIKAENEAQGSVDSIPLNETRLTKISGEDERRNATILKDQQEFPPSPQVPITPVLESIVSNEDLSPAIASFPPYEDHTDDSEESTMGYTINMPVLQSSQEDKVGLVPESTRRTIEGAVLPTAGDSILSVRIVNAHAENVYENFTGSAQEPGVAVSESANYYHIDENPVPTQFPERDHGADANIEKDTDQGDEYNITSTDDSSSAMSTTAHSILVAYVDHTDIDKKLALLYDNQLIDTTSQYPTIYTFPTIHPSIDHFEGSGQEDHSVFSGGLMLPQTTQRSVEELASGDHFSGTHDPIKDIYVLASSLNPKTPLQPSSQPKYDDSSKLSWEDGSGDVPESTWINLVSGSTINTNYAQKHETNATIEKEGQQNTTHTPMLLIQGSYGLNETSTAQVSHLLSPNMSHVLSAVKDIGVEQTTVVGSVEITKELQYNTTVFPTITTFTSSPNNPRNSSHNNLEKTVQPTVSMSPTDPLPAVPTEKAIVGSSVNFSGNHLLICTAVILSVVSYITKAVR</sequence>
<dbReference type="SMART" id="SM00406">
    <property type="entry name" value="IGv"/>
    <property type="match status" value="1"/>
</dbReference>
<comment type="similarity">
    <text evidence="2">Belongs to the aggrecan/versican proteoglycan family.</text>
</comment>
<dbReference type="PANTHER" id="PTHR22804">
    <property type="entry name" value="AGGRECAN/VERSICAN PROTEOGLYCAN"/>
    <property type="match status" value="1"/>
</dbReference>
<proteinExistence type="inferred from homology"/>
<evidence type="ECO:0000256" key="1">
    <source>
        <dbReference type="ARBA" id="ARBA00004498"/>
    </source>
</evidence>
<keyword evidence="11" id="KW-0393">Immunoglobulin domain</keyword>
<dbReference type="InterPro" id="IPR007110">
    <property type="entry name" value="Ig-like_dom"/>
</dbReference>
<evidence type="ECO:0000256" key="4">
    <source>
        <dbReference type="ARBA" id="ARBA00022530"/>
    </source>
</evidence>
<reference evidence="17" key="1">
    <citation type="submission" date="2023-07" db="EMBL/GenBank/DDBJ databases">
        <authorList>
            <person name="Stuckert A."/>
        </authorList>
    </citation>
    <scope>NUCLEOTIDE SEQUENCE</scope>
</reference>
<evidence type="ECO:0000256" key="13">
    <source>
        <dbReference type="PROSITE-ProRule" id="PRU00323"/>
    </source>
</evidence>
<keyword evidence="18" id="KW-1185">Reference proteome</keyword>
<keyword evidence="9" id="KW-0325">Glycoprotein</keyword>
<dbReference type="InterPro" id="IPR013783">
    <property type="entry name" value="Ig-like_fold"/>
</dbReference>
<evidence type="ECO:0000313" key="18">
    <source>
        <dbReference type="Proteomes" id="UP001176940"/>
    </source>
</evidence>
<dbReference type="InterPro" id="IPR003006">
    <property type="entry name" value="Ig/MHC_CS"/>
</dbReference>
<dbReference type="InterPro" id="IPR036179">
    <property type="entry name" value="Ig-like_dom_sf"/>
</dbReference>
<comment type="caution">
    <text evidence="17">The sequence shown here is derived from an EMBL/GenBank/DDBJ whole genome shotgun (WGS) entry which is preliminary data.</text>
</comment>
<dbReference type="SUPFAM" id="SSF56436">
    <property type="entry name" value="C-type lectin-like"/>
    <property type="match status" value="2"/>
</dbReference>
<dbReference type="Gene3D" id="3.10.100.10">
    <property type="entry name" value="Mannose-Binding Protein A, subunit A"/>
    <property type="match status" value="2"/>
</dbReference>
<feature type="disulfide bond" evidence="13">
    <location>
        <begin position="281"/>
        <end position="302"/>
    </location>
</feature>
<keyword evidence="6" id="KW-0677">Repeat</keyword>
<dbReference type="Pfam" id="PF07686">
    <property type="entry name" value="V-set"/>
    <property type="match status" value="1"/>
</dbReference>
<dbReference type="CDD" id="cd03520">
    <property type="entry name" value="Link_domain_CSPGs_modules_2_4"/>
    <property type="match status" value="1"/>
</dbReference>
<keyword evidence="7" id="KW-0654">Proteoglycan</keyword>
<feature type="compositionally biased region" description="Basic and acidic residues" evidence="14">
    <location>
        <begin position="686"/>
        <end position="695"/>
    </location>
</feature>
<evidence type="ECO:0000313" key="17">
    <source>
        <dbReference type="EMBL" id="CAJ0930129.1"/>
    </source>
</evidence>
<evidence type="ECO:0000256" key="6">
    <source>
        <dbReference type="ARBA" id="ARBA00022737"/>
    </source>
</evidence>
<evidence type="ECO:0000256" key="12">
    <source>
        <dbReference type="ARBA" id="ARBA00044100"/>
    </source>
</evidence>
<name>A0ABN9L2Z4_9NEOB</name>
<dbReference type="InterPro" id="IPR016187">
    <property type="entry name" value="CTDL_fold"/>
</dbReference>
<feature type="compositionally biased region" description="Polar residues" evidence="14">
    <location>
        <begin position="675"/>
        <end position="685"/>
    </location>
</feature>